<accession>A0A8H7ZWN6</accession>
<proteinExistence type="predicted"/>
<dbReference type="Proteomes" id="UP000673691">
    <property type="component" value="Unassembled WGS sequence"/>
</dbReference>
<keyword evidence="2" id="KW-1185">Reference proteome</keyword>
<dbReference type="EMBL" id="JAEFCI010004739">
    <property type="protein sequence ID" value="KAG5460770.1"/>
    <property type="molecule type" value="Genomic_DNA"/>
</dbReference>
<name>A0A8H7ZWN6_9FUNG</name>
<reference evidence="1 2" key="1">
    <citation type="journal article" name="Sci. Rep.">
        <title>Genome-scale phylogenetic analyses confirm Olpidium as the closest living zoosporic fungus to the non-flagellated, terrestrial fungi.</title>
        <authorList>
            <person name="Chang Y."/>
            <person name="Rochon D."/>
            <person name="Sekimoto S."/>
            <person name="Wang Y."/>
            <person name="Chovatia M."/>
            <person name="Sandor L."/>
            <person name="Salamov A."/>
            <person name="Grigoriev I.V."/>
            <person name="Stajich J.E."/>
            <person name="Spatafora J.W."/>
        </authorList>
    </citation>
    <scope>NUCLEOTIDE SEQUENCE [LARGE SCALE GENOMIC DNA]</scope>
    <source>
        <strain evidence="1">S191</strain>
    </source>
</reference>
<protein>
    <submittedName>
        <fullName evidence="1">Uncharacterized protein</fullName>
    </submittedName>
</protein>
<gene>
    <name evidence="1" type="ORF">BJ554DRAFT_7140</name>
</gene>
<sequence length="311" mass="33498">ARLRLLQVTGKAPVADTLRERAPAWEACKFGAGEIVYIGMLLHSLIRTFVSAGFVIPTTRLLQSAALKAHPRGSRVLVIVNPTLIFDAAQTVPVGCLLQCASGNPPSSPQEHGFPVYSSPSRVTSSRHAHRHVPDDAPALLGCVTSALVASFRRLFRTGGRGGWRRERGREKGGGRAHLGARLSAFTRRATHDSPPLRGGPKETPRSSLFPATCSVPVPQNFGGSASLAARTLPSKLLAEPRPLPECIITWTCRLRVNIPLRLLIPPTVLFASVASLLSSFPRCLDLRQIKGRVPFNQLVGLVVRCDRGGT</sequence>
<evidence type="ECO:0000313" key="1">
    <source>
        <dbReference type="EMBL" id="KAG5460770.1"/>
    </source>
</evidence>
<feature type="non-terminal residue" evidence="1">
    <location>
        <position position="1"/>
    </location>
</feature>
<evidence type="ECO:0000313" key="2">
    <source>
        <dbReference type="Proteomes" id="UP000673691"/>
    </source>
</evidence>
<organism evidence="1 2">
    <name type="scientific">Olpidium bornovanus</name>
    <dbReference type="NCBI Taxonomy" id="278681"/>
    <lineage>
        <taxon>Eukaryota</taxon>
        <taxon>Fungi</taxon>
        <taxon>Fungi incertae sedis</taxon>
        <taxon>Olpidiomycota</taxon>
        <taxon>Olpidiomycotina</taxon>
        <taxon>Olpidiomycetes</taxon>
        <taxon>Olpidiales</taxon>
        <taxon>Olpidiaceae</taxon>
        <taxon>Olpidium</taxon>
    </lineage>
</organism>
<dbReference type="AlphaFoldDB" id="A0A8H7ZWN6"/>
<comment type="caution">
    <text evidence="1">The sequence shown here is derived from an EMBL/GenBank/DDBJ whole genome shotgun (WGS) entry which is preliminary data.</text>
</comment>